<evidence type="ECO:0000259" key="2">
    <source>
        <dbReference type="Pfam" id="PF00561"/>
    </source>
</evidence>
<dbReference type="SUPFAM" id="SSF53474">
    <property type="entry name" value="alpha/beta-Hydrolases"/>
    <property type="match status" value="1"/>
</dbReference>
<accession>A0A0W8FNR2</accession>
<feature type="domain" description="AB hydrolase-1" evidence="2">
    <location>
        <begin position="36"/>
        <end position="134"/>
    </location>
</feature>
<dbReference type="InterPro" id="IPR051340">
    <property type="entry name" value="Haloalkane_dehalogenase"/>
</dbReference>
<name>A0A0W8FNR2_9ZZZZ</name>
<dbReference type="PANTHER" id="PTHR42977:SF3">
    <property type="entry name" value="AB HYDROLASE-1 DOMAIN-CONTAINING PROTEIN"/>
    <property type="match status" value="1"/>
</dbReference>
<proteinExistence type="predicted"/>
<dbReference type="GO" id="GO:0004301">
    <property type="term" value="F:epoxide hydrolase activity"/>
    <property type="evidence" value="ECO:0007669"/>
    <property type="project" value="TreeGrafter"/>
</dbReference>
<sequence length="286" mass="33238">MVRPDWLNKLYPFKSNFLKLKSNFSMHYVDEGQGMPIIMLHGNPTWSFYYRNLIAAFSSSHRVVVPDHIGCGLSDKPQDYEYTLKQHIDNLETLVSYLGLKDFVLIVHDWGGPIGFGLLERHPSLVKKIVIFNTAAYISKVIAFRINICRIPILAEQIIRRLNGFALTATYMAVAKKMPPEIRKGYLYPYDNYNNRVAIARFVADIPMNPRHCSYQTLNNVELSLSKHHCPCLILWGKRDFCFHDYFLNRWMEIYPHATVKTFESAGHYVLEDAGEEIIKELKKFL</sequence>
<dbReference type="InterPro" id="IPR000073">
    <property type="entry name" value="AB_hydrolase_1"/>
</dbReference>
<keyword evidence="1" id="KW-0378">Hydrolase</keyword>
<dbReference type="PANTHER" id="PTHR42977">
    <property type="entry name" value="HYDROLASE-RELATED"/>
    <property type="match status" value="1"/>
</dbReference>
<dbReference type="Gene3D" id="3.40.50.1820">
    <property type="entry name" value="alpha/beta hydrolase"/>
    <property type="match status" value="1"/>
</dbReference>
<evidence type="ECO:0000313" key="3">
    <source>
        <dbReference type="EMBL" id="KUG22457.1"/>
    </source>
</evidence>
<evidence type="ECO:0000256" key="1">
    <source>
        <dbReference type="ARBA" id="ARBA00022801"/>
    </source>
</evidence>
<protein>
    <submittedName>
        <fullName evidence="3">Haloalkane dehalogenase-like protein</fullName>
    </submittedName>
</protein>
<organism evidence="3">
    <name type="scientific">hydrocarbon metagenome</name>
    <dbReference type="NCBI Taxonomy" id="938273"/>
    <lineage>
        <taxon>unclassified sequences</taxon>
        <taxon>metagenomes</taxon>
        <taxon>ecological metagenomes</taxon>
    </lineage>
</organism>
<comment type="caution">
    <text evidence="3">The sequence shown here is derived from an EMBL/GenBank/DDBJ whole genome shotgun (WGS) entry which is preliminary data.</text>
</comment>
<reference evidence="3" key="1">
    <citation type="journal article" date="2015" name="Proc. Natl. Acad. Sci. U.S.A.">
        <title>Networks of energetic and metabolic interactions define dynamics in microbial communities.</title>
        <authorList>
            <person name="Embree M."/>
            <person name="Liu J.K."/>
            <person name="Al-Bassam M.M."/>
            <person name="Zengler K."/>
        </authorList>
    </citation>
    <scope>NUCLEOTIDE SEQUENCE</scope>
</reference>
<dbReference type="AlphaFoldDB" id="A0A0W8FNR2"/>
<gene>
    <name evidence="3" type="ORF">ASZ90_007740</name>
</gene>
<dbReference type="InterPro" id="IPR029058">
    <property type="entry name" value="AB_hydrolase_fold"/>
</dbReference>
<dbReference type="PRINTS" id="PR00412">
    <property type="entry name" value="EPOXHYDRLASE"/>
</dbReference>
<dbReference type="InterPro" id="IPR000639">
    <property type="entry name" value="Epox_hydrolase-like"/>
</dbReference>
<dbReference type="Pfam" id="PF00561">
    <property type="entry name" value="Abhydrolase_1"/>
    <property type="match status" value="1"/>
</dbReference>
<dbReference type="EMBL" id="LNQE01000964">
    <property type="protein sequence ID" value="KUG22457.1"/>
    <property type="molecule type" value="Genomic_DNA"/>
</dbReference>